<proteinExistence type="predicted"/>
<dbReference type="Pfam" id="PF10551">
    <property type="entry name" value="MULE"/>
    <property type="match status" value="1"/>
</dbReference>
<evidence type="ECO:0000313" key="3">
    <source>
        <dbReference type="WBParaSite" id="MBELARI_LOCUS1075"/>
    </source>
</evidence>
<protein>
    <recommendedName>
        <fullName evidence="1">MULE transposase domain-containing protein</fullName>
    </recommendedName>
</protein>
<organism evidence="2 3">
    <name type="scientific">Mesorhabditis belari</name>
    <dbReference type="NCBI Taxonomy" id="2138241"/>
    <lineage>
        <taxon>Eukaryota</taxon>
        <taxon>Metazoa</taxon>
        <taxon>Ecdysozoa</taxon>
        <taxon>Nematoda</taxon>
        <taxon>Chromadorea</taxon>
        <taxon>Rhabditida</taxon>
        <taxon>Rhabditina</taxon>
        <taxon>Rhabditomorpha</taxon>
        <taxon>Rhabditoidea</taxon>
        <taxon>Rhabditidae</taxon>
        <taxon>Mesorhabditinae</taxon>
        <taxon>Mesorhabditis</taxon>
    </lineage>
</organism>
<evidence type="ECO:0000259" key="1">
    <source>
        <dbReference type="Pfam" id="PF10551"/>
    </source>
</evidence>
<dbReference type="Proteomes" id="UP000887575">
    <property type="component" value="Unassembled WGS sequence"/>
</dbReference>
<dbReference type="AlphaFoldDB" id="A0AAF3EA14"/>
<name>A0AAF3EA14_9BILA</name>
<evidence type="ECO:0000313" key="2">
    <source>
        <dbReference type="Proteomes" id="UP000887575"/>
    </source>
</evidence>
<reference evidence="3" key="1">
    <citation type="submission" date="2024-02" db="UniProtKB">
        <authorList>
            <consortium name="WormBaseParasite"/>
        </authorList>
    </citation>
    <scope>IDENTIFICATION</scope>
</reference>
<sequence>MQLNRPRVLSATPRSNRNKEVFYDASGFEFRLHRDTRTKGPIYRCLQKKCGLLGKYSAQDGCIISEGHHAHMAPNYGKEIRGVKKIVKHHAAVGVQIREIVQHSSELIRVLHIKKEIRMHSKSMPMILGWNYLEIIGPGRPTAPSTLVPRIFRSYLSSVFKSGILFIPCVFALLSGKASLCYEIVFRFILSQNIASPNCLMTDFERGIYQGFQQVYGGAVHHKYCVFHFYQNILRNLKRYGLNSQLQTPYGKMHLHSTMALSLVDPQEVADYFDALIVSSQNAPPPGVNMTSVKKFYKFLAKNYIGKVVNGSFRRPPTYPVDKWNVYSRVIQSQQLGNATHEAFNSLLKSGPKSPHPGMHPLRCVLILTVVLLERNVVITSDEDFDEQVDNCPKGHCMNVSLVELLDSTWEILESDLCEGICLCRLCHLEDSLEKDPCCSLLAQTWQLTGIRREKVQPGWA</sequence>
<feature type="domain" description="MULE transposase" evidence="1">
    <location>
        <begin position="166"/>
        <end position="232"/>
    </location>
</feature>
<dbReference type="WBParaSite" id="MBELARI_LOCUS1075">
    <property type="protein sequence ID" value="MBELARI_LOCUS1075"/>
    <property type="gene ID" value="MBELARI_LOCUS1075"/>
</dbReference>
<keyword evidence="2" id="KW-1185">Reference proteome</keyword>
<accession>A0AAF3EA14</accession>
<dbReference type="InterPro" id="IPR018289">
    <property type="entry name" value="MULE_transposase_dom"/>
</dbReference>